<dbReference type="CTD" id="20199090"/>
<sequence length="426" mass="48642">MCILRNPESNDTRSIIVKVCNRNFLLLNDELLGSAEILLKELTCYKSPKTNWFRLQNQGNDEGEILLTLVYGETLTAIKENYSFLRKSTSFKNLAVKFGEKLSVKKAENEFKKRRESLCQMPRSGDNELSISKFGSMGATIKDLYWTPDEIMKSPLDISTSSESSDQTFLRRKRKSEPTLTGLRHTIDFSTLDSFSPLENVDAQNEKESSPELTEDLPNCKREIIKEFQAETDVCPANEETASNSKLFKTVVQADKNLLEKFDSYDSLQGSEEEYINGGKSNLKTSNFSKDKVTRDTNASNITRQLECYSKNELIQLVIDQREWIKNRELYILDMEAYMNGLLLKVLDENTRKINSKELGKKFVLPQPVQSMTQDKQPTATDKDEKNFGNIDNPNNTLINSSQTYLQNKILIINCKESHNSTVSNC</sequence>
<dbReference type="GeneID" id="20199090"/>
<feature type="compositionally biased region" description="Polar residues" evidence="1">
    <location>
        <begin position="369"/>
        <end position="380"/>
    </location>
</feature>
<dbReference type="RefSeq" id="XP_009019427.1">
    <property type="nucleotide sequence ID" value="XM_009021179.1"/>
</dbReference>
<feature type="region of interest" description="Disordered" evidence="1">
    <location>
        <begin position="369"/>
        <end position="394"/>
    </location>
</feature>
<reference evidence="4" key="1">
    <citation type="submission" date="2012-12" db="EMBL/GenBank/DDBJ databases">
        <authorList>
            <person name="Hellsten U."/>
            <person name="Grimwood J."/>
            <person name="Chapman J.A."/>
            <person name="Shapiro H."/>
            <person name="Aerts A."/>
            <person name="Otillar R.P."/>
            <person name="Terry A.Y."/>
            <person name="Boore J.L."/>
            <person name="Simakov O."/>
            <person name="Marletaz F."/>
            <person name="Cho S.-J."/>
            <person name="Edsinger-Gonzales E."/>
            <person name="Havlak P."/>
            <person name="Kuo D.-H."/>
            <person name="Larsson T."/>
            <person name="Lv J."/>
            <person name="Arendt D."/>
            <person name="Savage R."/>
            <person name="Osoegawa K."/>
            <person name="de Jong P."/>
            <person name="Lindberg D.R."/>
            <person name="Seaver E.C."/>
            <person name="Weisblat D.A."/>
            <person name="Putnam N.H."/>
            <person name="Grigoriev I.V."/>
            <person name="Rokhsar D.S."/>
        </authorList>
    </citation>
    <scope>NUCLEOTIDE SEQUENCE</scope>
</reference>
<dbReference type="EnsemblMetazoa" id="HelroT161240">
    <property type="protein sequence ID" value="HelroP161240"/>
    <property type="gene ID" value="HelroG161240"/>
</dbReference>
<gene>
    <name evidence="3" type="primary">20199090</name>
    <name evidence="2" type="ORF">HELRODRAFT_161240</name>
</gene>
<dbReference type="Gene3D" id="1.20.5.2440">
    <property type="match status" value="1"/>
</dbReference>
<dbReference type="InParanoid" id="T1ER90"/>
<feature type="region of interest" description="Disordered" evidence="1">
    <location>
        <begin position="156"/>
        <end position="177"/>
    </location>
</feature>
<accession>T1ER90</accession>
<dbReference type="HOGENOM" id="CLU_644483_0_0_1"/>
<dbReference type="KEGG" id="hro:HELRODRAFT_161240"/>
<reference evidence="2 4" key="2">
    <citation type="journal article" date="2013" name="Nature">
        <title>Insights into bilaterian evolution from three spiralian genomes.</title>
        <authorList>
            <person name="Simakov O."/>
            <person name="Marletaz F."/>
            <person name="Cho S.J."/>
            <person name="Edsinger-Gonzales E."/>
            <person name="Havlak P."/>
            <person name="Hellsten U."/>
            <person name="Kuo D.H."/>
            <person name="Larsson T."/>
            <person name="Lv J."/>
            <person name="Arendt D."/>
            <person name="Savage R."/>
            <person name="Osoegawa K."/>
            <person name="de Jong P."/>
            <person name="Grimwood J."/>
            <person name="Chapman J.A."/>
            <person name="Shapiro H."/>
            <person name="Aerts A."/>
            <person name="Otillar R.P."/>
            <person name="Terry A.Y."/>
            <person name="Boore J.L."/>
            <person name="Grigoriev I.V."/>
            <person name="Lindberg D.R."/>
            <person name="Seaver E.C."/>
            <person name="Weisblat D.A."/>
            <person name="Putnam N.H."/>
            <person name="Rokhsar D.S."/>
        </authorList>
    </citation>
    <scope>NUCLEOTIDE SEQUENCE</scope>
</reference>
<feature type="compositionally biased region" description="Polar residues" evidence="1">
    <location>
        <begin position="157"/>
        <end position="168"/>
    </location>
</feature>
<name>T1ER90_HELRO</name>
<keyword evidence="4" id="KW-1185">Reference proteome</keyword>
<dbReference type="EMBL" id="AMQM01000775">
    <property type="status" value="NOT_ANNOTATED_CDS"/>
    <property type="molecule type" value="Genomic_DNA"/>
</dbReference>
<dbReference type="Proteomes" id="UP000015101">
    <property type="component" value="Unassembled WGS sequence"/>
</dbReference>
<evidence type="ECO:0000313" key="2">
    <source>
        <dbReference type="EMBL" id="ESO02019.1"/>
    </source>
</evidence>
<dbReference type="AlphaFoldDB" id="T1ER90"/>
<dbReference type="OrthoDB" id="8956628at2759"/>
<organism evidence="3 4">
    <name type="scientific">Helobdella robusta</name>
    <name type="common">Californian leech</name>
    <dbReference type="NCBI Taxonomy" id="6412"/>
    <lineage>
        <taxon>Eukaryota</taxon>
        <taxon>Metazoa</taxon>
        <taxon>Spiralia</taxon>
        <taxon>Lophotrochozoa</taxon>
        <taxon>Annelida</taxon>
        <taxon>Clitellata</taxon>
        <taxon>Hirudinea</taxon>
        <taxon>Rhynchobdellida</taxon>
        <taxon>Glossiphoniidae</taxon>
        <taxon>Helobdella</taxon>
    </lineage>
</organism>
<evidence type="ECO:0000256" key="1">
    <source>
        <dbReference type="SAM" id="MobiDB-lite"/>
    </source>
</evidence>
<evidence type="ECO:0000313" key="4">
    <source>
        <dbReference type="Proteomes" id="UP000015101"/>
    </source>
</evidence>
<reference evidence="3" key="3">
    <citation type="submission" date="2015-06" db="UniProtKB">
        <authorList>
            <consortium name="EnsemblMetazoa"/>
        </authorList>
    </citation>
    <scope>IDENTIFICATION</scope>
</reference>
<evidence type="ECO:0000313" key="3">
    <source>
        <dbReference type="EnsemblMetazoa" id="HelroP161240"/>
    </source>
</evidence>
<protein>
    <submittedName>
        <fullName evidence="2 3">Uncharacterized protein</fullName>
    </submittedName>
</protein>
<proteinExistence type="predicted"/>
<dbReference type="EMBL" id="KB096742">
    <property type="protein sequence ID" value="ESO02019.1"/>
    <property type="molecule type" value="Genomic_DNA"/>
</dbReference>